<feature type="region of interest" description="Disordered" evidence="1">
    <location>
        <begin position="59"/>
        <end position="126"/>
    </location>
</feature>
<dbReference type="Proteomes" id="UP000002009">
    <property type="component" value="Chromosome 9"/>
</dbReference>
<dbReference type="RefSeq" id="XP_002504285.1">
    <property type="nucleotide sequence ID" value="XM_002504239.1"/>
</dbReference>
<evidence type="ECO:0000313" key="3">
    <source>
        <dbReference type="Proteomes" id="UP000002009"/>
    </source>
</evidence>
<sequence>MVAARSQLQPLVQPLHPSAAGFEQMCAAEAEARMLKTIRLRAAELRRDRKRAAKEAAELAAKETAAGMERERARTITPEVRAEPPPARGGQMGVGGGSGSEGDTAGDVTGAENASTSTRGTSTAEA</sequence>
<evidence type="ECO:0000256" key="1">
    <source>
        <dbReference type="SAM" id="MobiDB-lite"/>
    </source>
</evidence>
<feature type="compositionally biased region" description="Polar residues" evidence="1">
    <location>
        <begin position="112"/>
        <end position="126"/>
    </location>
</feature>
<accession>C1EC90</accession>
<proteinExistence type="predicted"/>
<keyword evidence="3" id="KW-1185">Reference proteome</keyword>
<gene>
    <name evidence="2" type="ORF">MICPUN_108897</name>
</gene>
<organism evidence="2 3">
    <name type="scientific">Micromonas commoda (strain RCC299 / NOUM17 / CCMP2709)</name>
    <name type="common">Picoplanktonic green alga</name>
    <dbReference type="NCBI Taxonomy" id="296587"/>
    <lineage>
        <taxon>Eukaryota</taxon>
        <taxon>Viridiplantae</taxon>
        <taxon>Chlorophyta</taxon>
        <taxon>Mamiellophyceae</taxon>
        <taxon>Mamiellales</taxon>
        <taxon>Mamiellaceae</taxon>
        <taxon>Micromonas</taxon>
    </lineage>
</organism>
<dbReference type="AlphaFoldDB" id="C1EC90"/>
<dbReference type="KEGG" id="mis:MICPUN_108897"/>
<reference evidence="2 3" key="1">
    <citation type="journal article" date="2009" name="Science">
        <title>Green evolution and dynamic adaptations revealed by genomes of the marine picoeukaryotes Micromonas.</title>
        <authorList>
            <person name="Worden A.Z."/>
            <person name="Lee J.H."/>
            <person name="Mock T."/>
            <person name="Rouze P."/>
            <person name="Simmons M.P."/>
            <person name="Aerts A.L."/>
            <person name="Allen A.E."/>
            <person name="Cuvelier M.L."/>
            <person name="Derelle E."/>
            <person name="Everett M.V."/>
            <person name="Foulon E."/>
            <person name="Grimwood J."/>
            <person name="Gundlach H."/>
            <person name="Henrissat B."/>
            <person name="Napoli C."/>
            <person name="McDonald S.M."/>
            <person name="Parker M.S."/>
            <person name="Rombauts S."/>
            <person name="Salamov A."/>
            <person name="Von Dassow P."/>
            <person name="Badger J.H."/>
            <person name="Coutinho P.M."/>
            <person name="Demir E."/>
            <person name="Dubchak I."/>
            <person name="Gentemann C."/>
            <person name="Eikrem W."/>
            <person name="Gready J.E."/>
            <person name="John U."/>
            <person name="Lanier W."/>
            <person name="Lindquist E.A."/>
            <person name="Lucas S."/>
            <person name="Mayer K.F."/>
            <person name="Moreau H."/>
            <person name="Not F."/>
            <person name="Otillar R."/>
            <person name="Panaud O."/>
            <person name="Pangilinan J."/>
            <person name="Paulsen I."/>
            <person name="Piegu B."/>
            <person name="Poliakov A."/>
            <person name="Robbens S."/>
            <person name="Schmutz J."/>
            <person name="Toulza E."/>
            <person name="Wyss T."/>
            <person name="Zelensky A."/>
            <person name="Zhou K."/>
            <person name="Armbrust E.V."/>
            <person name="Bhattacharya D."/>
            <person name="Goodenough U.W."/>
            <person name="Van de Peer Y."/>
            <person name="Grigoriev I.V."/>
        </authorList>
    </citation>
    <scope>NUCLEOTIDE SEQUENCE [LARGE SCALE GENOMIC DNA]</scope>
    <source>
        <strain evidence="3">RCC299 / NOUM17</strain>
    </source>
</reference>
<evidence type="ECO:0000313" key="2">
    <source>
        <dbReference type="EMBL" id="ACO65543.1"/>
    </source>
</evidence>
<dbReference type="InParanoid" id="C1EC90"/>
<protein>
    <submittedName>
        <fullName evidence="2">Uncharacterized protein</fullName>
    </submittedName>
</protein>
<name>C1EC90_MICCC</name>
<feature type="compositionally biased region" description="Gly residues" evidence="1">
    <location>
        <begin position="90"/>
        <end position="100"/>
    </location>
</feature>
<dbReference type="EMBL" id="CP001329">
    <property type="protein sequence ID" value="ACO65543.1"/>
    <property type="molecule type" value="Genomic_DNA"/>
</dbReference>
<dbReference type="GeneID" id="8246150"/>